<feature type="transmembrane region" description="Helical" evidence="1">
    <location>
        <begin position="12"/>
        <end position="28"/>
    </location>
</feature>
<evidence type="ECO:0008006" key="3">
    <source>
        <dbReference type="Google" id="ProtNLM"/>
    </source>
</evidence>
<name>X1BQE1_9ZZZZ</name>
<evidence type="ECO:0000256" key="1">
    <source>
        <dbReference type="SAM" id="Phobius"/>
    </source>
</evidence>
<protein>
    <recommendedName>
        <fullName evidence="3">Heptaprenyl diphosphate synthase component I</fullName>
    </recommendedName>
</protein>
<keyword evidence="1" id="KW-0812">Transmembrane</keyword>
<keyword evidence="1" id="KW-0472">Membrane</keyword>
<dbReference type="Gene3D" id="1.10.1760.20">
    <property type="match status" value="1"/>
</dbReference>
<dbReference type="AlphaFoldDB" id="X1BQE1"/>
<dbReference type="InterPro" id="IPR014535">
    <property type="entry name" value="Hpre_diP_synt_I"/>
</dbReference>
<feature type="transmembrane region" description="Helical" evidence="1">
    <location>
        <begin position="136"/>
        <end position="156"/>
    </location>
</feature>
<feature type="transmembrane region" description="Helical" evidence="1">
    <location>
        <begin position="106"/>
        <end position="130"/>
    </location>
</feature>
<gene>
    <name evidence="2" type="ORF">S01H4_06492</name>
</gene>
<comment type="caution">
    <text evidence="2">The sequence shown here is derived from an EMBL/GenBank/DDBJ whole genome shotgun (WGS) entry which is preliminary data.</text>
</comment>
<feature type="transmembrane region" description="Helical" evidence="1">
    <location>
        <begin position="68"/>
        <end position="94"/>
    </location>
</feature>
<reference evidence="2" key="1">
    <citation type="journal article" date="2014" name="Front. Microbiol.">
        <title>High frequency of phylogenetically diverse reductive dehalogenase-homologous genes in deep subseafloor sedimentary metagenomes.</title>
        <authorList>
            <person name="Kawai M."/>
            <person name="Futagami T."/>
            <person name="Toyoda A."/>
            <person name="Takaki Y."/>
            <person name="Nishi S."/>
            <person name="Hori S."/>
            <person name="Arai W."/>
            <person name="Tsubouchi T."/>
            <person name="Morono Y."/>
            <person name="Uchiyama I."/>
            <person name="Ito T."/>
            <person name="Fujiyama A."/>
            <person name="Inagaki F."/>
            <person name="Takami H."/>
        </authorList>
    </citation>
    <scope>NUCLEOTIDE SEQUENCE</scope>
    <source>
        <strain evidence="2">Expedition CK06-06</strain>
    </source>
</reference>
<evidence type="ECO:0000313" key="2">
    <source>
        <dbReference type="EMBL" id="GAG74401.1"/>
    </source>
</evidence>
<sequence length="171" mass="18582">MDSPFKKNNLIAMLAAVALFLSSIEYIIPKPLPFMRLGLANLPVLIGLETLAPPAFLLLVLLKVIGQALIMGTLFSHVFILSFCGSFASALIMLLIKKIAGRRISLIGLSIFGAMASNGLQLLIAALLFFGRQTWLLAPPFLLIGTISATFLGFLAREYLCKSTWLAREIS</sequence>
<dbReference type="EMBL" id="BART01002009">
    <property type="protein sequence ID" value="GAG74401.1"/>
    <property type="molecule type" value="Genomic_DNA"/>
</dbReference>
<proteinExistence type="predicted"/>
<dbReference type="InterPro" id="IPR010898">
    <property type="entry name" value="Hpre_diP_synth_I"/>
</dbReference>
<accession>X1BQE1</accession>
<keyword evidence="1" id="KW-1133">Transmembrane helix</keyword>
<feature type="non-terminal residue" evidence="2">
    <location>
        <position position="171"/>
    </location>
</feature>
<dbReference type="PIRSF" id="PIRSF027391">
    <property type="entry name" value="Hpre_diP_synt_I"/>
    <property type="match status" value="1"/>
</dbReference>
<feature type="transmembrane region" description="Helical" evidence="1">
    <location>
        <begin position="40"/>
        <end position="62"/>
    </location>
</feature>
<dbReference type="Pfam" id="PF07456">
    <property type="entry name" value="Hpre_diP_synt_I"/>
    <property type="match status" value="1"/>
</dbReference>
<organism evidence="2">
    <name type="scientific">marine sediment metagenome</name>
    <dbReference type="NCBI Taxonomy" id="412755"/>
    <lineage>
        <taxon>unclassified sequences</taxon>
        <taxon>metagenomes</taxon>
        <taxon>ecological metagenomes</taxon>
    </lineage>
</organism>